<dbReference type="Proteomes" id="UP000812966">
    <property type="component" value="Unassembled WGS sequence"/>
</dbReference>
<keyword evidence="5" id="KW-1185">Reference proteome</keyword>
<dbReference type="EMBL" id="JABELV010000119">
    <property type="protein sequence ID" value="KAG7530401.1"/>
    <property type="molecule type" value="Genomic_DNA"/>
</dbReference>
<keyword evidence="2" id="KW-1003">Cell membrane</keyword>
<feature type="transmembrane region" description="Helical" evidence="3">
    <location>
        <begin position="70"/>
        <end position="91"/>
    </location>
</feature>
<feature type="transmembrane region" description="Helical" evidence="3">
    <location>
        <begin position="378"/>
        <end position="399"/>
    </location>
</feature>
<dbReference type="OrthoDB" id="546893at2759"/>
<feature type="transmembrane region" description="Helical" evidence="3">
    <location>
        <begin position="130"/>
        <end position="152"/>
    </location>
</feature>
<feature type="transmembrane region" description="Helical" evidence="3">
    <location>
        <begin position="173"/>
        <end position="192"/>
    </location>
</feature>
<protein>
    <submittedName>
        <fullName evidence="4">Uncharacterized protein</fullName>
    </submittedName>
</protein>
<evidence type="ECO:0000313" key="5">
    <source>
        <dbReference type="Proteomes" id="UP000812966"/>
    </source>
</evidence>
<dbReference type="PANTHER" id="PTHR43702">
    <property type="entry name" value="L-FUCOSE-PROTON SYMPORTER"/>
    <property type="match status" value="1"/>
</dbReference>
<feature type="transmembrane region" description="Helical" evidence="3">
    <location>
        <begin position="411"/>
        <end position="429"/>
    </location>
</feature>
<dbReference type="SUPFAM" id="SSF103473">
    <property type="entry name" value="MFS general substrate transporter"/>
    <property type="match status" value="1"/>
</dbReference>
<dbReference type="GO" id="GO:0022857">
    <property type="term" value="F:transmembrane transporter activity"/>
    <property type="evidence" value="ECO:0007669"/>
    <property type="project" value="InterPro"/>
</dbReference>
<dbReference type="PANTHER" id="PTHR43702:SF3">
    <property type="entry name" value="PROTEIN TSGA"/>
    <property type="match status" value="1"/>
</dbReference>
<evidence type="ECO:0000256" key="3">
    <source>
        <dbReference type="SAM" id="Phobius"/>
    </source>
</evidence>
<reference evidence="4" key="1">
    <citation type="submission" date="2020-04" db="EMBL/GenBank/DDBJ databases">
        <title>Analysis of mating type loci in Filobasidium floriforme.</title>
        <authorList>
            <person name="Nowrousian M."/>
        </authorList>
    </citation>
    <scope>NUCLEOTIDE SEQUENCE</scope>
    <source>
        <strain evidence="4">CBS 6242</strain>
    </source>
</reference>
<dbReference type="GO" id="GO:0005886">
    <property type="term" value="C:plasma membrane"/>
    <property type="evidence" value="ECO:0007669"/>
    <property type="project" value="UniProtKB-SubCell"/>
</dbReference>
<dbReference type="Gene3D" id="1.20.1250.20">
    <property type="entry name" value="MFS general substrate transporter like domains"/>
    <property type="match status" value="2"/>
</dbReference>
<keyword evidence="3" id="KW-1133">Transmembrane helix</keyword>
<comment type="subcellular location">
    <subcellularLocation>
        <location evidence="1">Cell inner membrane</location>
        <topology evidence="1">Multi-pass membrane protein</topology>
    </subcellularLocation>
</comment>
<name>A0A8K0NNL4_9TREE</name>
<keyword evidence="3" id="KW-0472">Membrane</keyword>
<gene>
    <name evidence="4" type="ORF">FFLO_05064</name>
</gene>
<dbReference type="Pfam" id="PF07690">
    <property type="entry name" value="MFS_1"/>
    <property type="match status" value="1"/>
</dbReference>
<evidence type="ECO:0000313" key="4">
    <source>
        <dbReference type="EMBL" id="KAG7530401.1"/>
    </source>
</evidence>
<dbReference type="AlphaFoldDB" id="A0A8K0NNL4"/>
<dbReference type="InterPro" id="IPR050375">
    <property type="entry name" value="MFS_TsgA-like"/>
</dbReference>
<keyword evidence="3" id="KW-0812">Transmembrane</keyword>
<feature type="transmembrane region" description="Helical" evidence="3">
    <location>
        <begin position="324"/>
        <end position="342"/>
    </location>
</feature>
<feature type="transmembrane region" description="Helical" evidence="3">
    <location>
        <begin position="100"/>
        <end position="118"/>
    </location>
</feature>
<sequence length="482" mass="51962">MPGAGVLSGQVAGASHGNPLKNGFITRQYLWAFSLTTSLFFLWGFAYGLLDVLNKHFQNTLHVTKLQSTGLQVAYFGVGYFAYSPVAAIVMKKYGYKKTFIMGLSLYSLGAILFWPVAAMTDKTDNKQAIFGGFVVCTAVIACGLATLEVGANSYVSIMPPVSVANFRLQFSQSFNGVASFTGPLIASKYFFGEDVKHSNNNVQYVYLAVAIAGVCVAAAYLFTKLPEPDLSDATAQENQIITSMDGSEESKKMTYARIFYGFATQFCYVGAQVTIGTFFLNYAHENGGFSDSKGSQMLSYGLIAFTVGRFVGTALLAFMSAPLLLGICTLACCALTCAISSLKGGSGGVICLIIIMFFESVQYPIIFVLATGNMGRFTKIAAGAVVMGVSGGAVFPPIQGAIATSVNTRVSYWIALPAFIEIFSFAMWQWKRAGFAIGLPKDVIPEVAEEEGSYHGGDEKLAVDEQLDNKNEMEYVERARY</sequence>
<dbReference type="InterPro" id="IPR036259">
    <property type="entry name" value="MFS_trans_sf"/>
</dbReference>
<accession>A0A8K0NNL4</accession>
<feature type="transmembrane region" description="Helical" evidence="3">
    <location>
        <begin position="29"/>
        <end position="50"/>
    </location>
</feature>
<comment type="caution">
    <text evidence="4">The sequence shown here is derived from an EMBL/GenBank/DDBJ whole genome shotgun (WGS) entry which is preliminary data.</text>
</comment>
<feature type="transmembrane region" description="Helical" evidence="3">
    <location>
        <begin position="259"/>
        <end position="281"/>
    </location>
</feature>
<evidence type="ECO:0000256" key="1">
    <source>
        <dbReference type="ARBA" id="ARBA00004429"/>
    </source>
</evidence>
<dbReference type="InterPro" id="IPR011701">
    <property type="entry name" value="MFS"/>
</dbReference>
<feature type="transmembrane region" description="Helical" evidence="3">
    <location>
        <begin position="204"/>
        <end position="223"/>
    </location>
</feature>
<organism evidence="4 5">
    <name type="scientific">Filobasidium floriforme</name>
    <dbReference type="NCBI Taxonomy" id="5210"/>
    <lineage>
        <taxon>Eukaryota</taxon>
        <taxon>Fungi</taxon>
        <taxon>Dikarya</taxon>
        <taxon>Basidiomycota</taxon>
        <taxon>Agaricomycotina</taxon>
        <taxon>Tremellomycetes</taxon>
        <taxon>Filobasidiales</taxon>
        <taxon>Filobasidiaceae</taxon>
        <taxon>Filobasidium</taxon>
    </lineage>
</organism>
<proteinExistence type="predicted"/>
<feature type="transmembrane region" description="Helical" evidence="3">
    <location>
        <begin position="301"/>
        <end position="319"/>
    </location>
</feature>
<evidence type="ECO:0000256" key="2">
    <source>
        <dbReference type="ARBA" id="ARBA00022475"/>
    </source>
</evidence>
<feature type="transmembrane region" description="Helical" evidence="3">
    <location>
        <begin position="348"/>
        <end position="371"/>
    </location>
</feature>